<feature type="chain" id="PRO_5045965907" evidence="1">
    <location>
        <begin position="27"/>
        <end position="115"/>
    </location>
</feature>
<evidence type="ECO:0000256" key="1">
    <source>
        <dbReference type="SAM" id="SignalP"/>
    </source>
</evidence>
<evidence type="ECO:0000313" key="2">
    <source>
        <dbReference type="EMBL" id="MFC0548885.1"/>
    </source>
</evidence>
<evidence type="ECO:0000313" key="3">
    <source>
        <dbReference type="Proteomes" id="UP001589810"/>
    </source>
</evidence>
<gene>
    <name evidence="2" type="ORF">ACFFH7_45765</name>
</gene>
<proteinExistence type="predicted"/>
<dbReference type="Proteomes" id="UP001589810">
    <property type="component" value="Unassembled WGS sequence"/>
</dbReference>
<reference evidence="2 3" key="1">
    <citation type="submission" date="2024-09" db="EMBL/GenBank/DDBJ databases">
        <authorList>
            <person name="Sun Q."/>
            <person name="Mori K."/>
        </authorList>
    </citation>
    <scope>NUCLEOTIDE SEQUENCE [LARGE SCALE GENOMIC DNA]</scope>
    <source>
        <strain evidence="2 3">TBRC 1432</strain>
    </source>
</reference>
<dbReference type="EMBL" id="JBHLUD010000020">
    <property type="protein sequence ID" value="MFC0548885.1"/>
    <property type="molecule type" value="Genomic_DNA"/>
</dbReference>
<dbReference type="RefSeq" id="WP_273940527.1">
    <property type="nucleotide sequence ID" value="NZ_CP097263.1"/>
</dbReference>
<keyword evidence="1" id="KW-0732">Signal</keyword>
<comment type="caution">
    <text evidence="2">The sequence shown here is derived from an EMBL/GenBank/DDBJ whole genome shotgun (WGS) entry which is preliminary data.</text>
</comment>
<organism evidence="2 3">
    <name type="scientific">Kutzneria chonburiensis</name>
    <dbReference type="NCBI Taxonomy" id="1483604"/>
    <lineage>
        <taxon>Bacteria</taxon>
        <taxon>Bacillati</taxon>
        <taxon>Actinomycetota</taxon>
        <taxon>Actinomycetes</taxon>
        <taxon>Pseudonocardiales</taxon>
        <taxon>Pseudonocardiaceae</taxon>
        <taxon>Kutzneria</taxon>
    </lineage>
</organism>
<name>A0ABV6N8H2_9PSEU</name>
<accession>A0ABV6N8H2</accession>
<protein>
    <submittedName>
        <fullName evidence="2">Uncharacterized protein</fullName>
    </submittedName>
</protein>
<keyword evidence="3" id="KW-1185">Reference proteome</keyword>
<feature type="signal peptide" evidence="1">
    <location>
        <begin position="1"/>
        <end position="26"/>
    </location>
</feature>
<sequence>MRKLIAAASVLTALVAPVALTGTASASPAASCTYYTVENDWYCNNKPGIAVTYAYKIVGYLDTGRNAFDCRYDSGDYHGGPHPYRWIYTQADHTGKYGFVSDNDIYDNTDPLRSC</sequence>